<accession>A0A0A8XWK3</accession>
<reference evidence="1" key="1">
    <citation type="submission" date="2014-09" db="EMBL/GenBank/DDBJ databases">
        <authorList>
            <person name="Magalhaes I.L.F."/>
            <person name="Oliveira U."/>
            <person name="Santos F.R."/>
            <person name="Vidigal T.H.D.A."/>
            <person name="Brescovit A.D."/>
            <person name="Santos A.J."/>
        </authorList>
    </citation>
    <scope>NUCLEOTIDE SEQUENCE</scope>
    <source>
        <tissue evidence="1">Shoot tissue taken approximately 20 cm above the soil surface</tissue>
    </source>
</reference>
<organism evidence="1">
    <name type="scientific">Arundo donax</name>
    <name type="common">Giant reed</name>
    <name type="synonym">Donax arundinaceus</name>
    <dbReference type="NCBI Taxonomy" id="35708"/>
    <lineage>
        <taxon>Eukaryota</taxon>
        <taxon>Viridiplantae</taxon>
        <taxon>Streptophyta</taxon>
        <taxon>Embryophyta</taxon>
        <taxon>Tracheophyta</taxon>
        <taxon>Spermatophyta</taxon>
        <taxon>Magnoliopsida</taxon>
        <taxon>Liliopsida</taxon>
        <taxon>Poales</taxon>
        <taxon>Poaceae</taxon>
        <taxon>PACMAD clade</taxon>
        <taxon>Arundinoideae</taxon>
        <taxon>Arundineae</taxon>
        <taxon>Arundo</taxon>
    </lineage>
</organism>
<proteinExistence type="predicted"/>
<name>A0A0A8XWK3_ARUDO</name>
<dbReference type="AlphaFoldDB" id="A0A0A8XWK3"/>
<dbReference type="EMBL" id="GBRH01280802">
    <property type="protein sequence ID" value="JAD17093.1"/>
    <property type="molecule type" value="Transcribed_RNA"/>
</dbReference>
<protein>
    <submittedName>
        <fullName evidence="1">Uncharacterized protein</fullName>
    </submittedName>
</protein>
<sequence>MCVMQKRHQKPTITSQLIYLYTNDSLDPLTLALFF</sequence>
<evidence type="ECO:0000313" key="1">
    <source>
        <dbReference type="EMBL" id="JAD17093.1"/>
    </source>
</evidence>
<reference evidence="1" key="2">
    <citation type="journal article" date="2015" name="Data Brief">
        <title>Shoot transcriptome of the giant reed, Arundo donax.</title>
        <authorList>
            <person name="Barrero R.A."/>
            <person name="Guerrero F.D."/>
            <person name="Moolhuijzen P."/>
            <person name="Goolsby J.A."/>
            <person name="Tidwell J."/>
            <person name="Bellgard S.E."/>
            <person name="Bellgard M.I."/>
        </authorList>
    </citation>
    <scope>NUCLEOTIDE SEQUENCE</scope>
    <source>
        <tissue evidence="1">Shoot tissue taken approximately 20 cm above the soil surface</tissue>
    </source>
</reference>